<sequence>MCKATITLFSSDSQTSIANPDDDTPKASSPTATTVPIKNLEWVMDPNYATEANTFYLHTADGAMVLVQIAYSTMSWSPSVQVSAAYHGADGSKKRHTASLSGSSFKPSNDLLSVKCENMSVTYNPEKSSYKVVLQAAPAFVADFELTALDGFHQIDGGKVPFRKEDVSVGYVAASFIPKGSVTGTVITDGKLHDVAGSGLFVKAIQSKPQCVGRWSFIDFQTEKDALLMYQYEMPDGYDYDFAKRSEGYIVLDNKTIAVTLDNSTRLLKASVDSFSGYEVASETEYTWSGLTKDGKPLLIEMKVPLTHLLDKIDLLGELPYLVRKFIQTCITAPFVYQWFEDATANVTIGDEKFTLNGKVFHENAFLAAIPNH</sequence>
<gene>
    <name evidence="6" type="ORF">PhCBS80983_g00530</name>
</gene>
<evidence type="ECO:0000259" key="4">
    <source>
        <dbReference type="Pfam" id="PF08622"/>
    </source>
</evidence>
<protein>
    <recommendedName>
        <fullName evidence="8">Svf1-like C-terminal domain-containing protein</fullName>
    </recommendedName>
</protein>
<evidence type="ECO:0000256" key="1">
    <source>
        <dbReference type="ARBA" id="ARBA00004496"/>
    </source>
</evidence>
<reference evidence="6 7" key="1">
    <citation type="journal article" date="2019" name="Sci. Rep.">
        <title>Comparative genomics of chytrid fungi reveal insights into the obligate biotrophic and pathogenic lifestyle of Synchytrium endobioticum.</title>
        <authorList>
            <person name="van de Vossenberg B.T.L.H."/>
            <person name="Warris S."/>
            <person name="Nguyen H.D.T."/>
            <person name="van Gent-Pelzer M.P.E."/>
            <person name="Joly D.L."/>
            <person name="van de Geest H.C."/>
            <person name="Bonants P.J.M."/>
            <person name="Smith D.S."/>
            <person name="Levesque C.A."/>
            <person name="van der Lee T.A.J."/>
        </authorList>
    </citation>
    <scope>NUCLEOTIDE SEQUENCE [LARGE SCALE GENOMIC DNA]</scope>
    <source>
        <strain evidence="6 7">CBS 809.83</strain>
    </source>
</reference>
<comment type="subcellular location">
    <subcellularLocation>
        <location evidence="1">Cytoplasm</location>
    </subcellularLocation>
</comment>
<dbReference type="AlphaFoldDB" id="A0A507EET3"/>
<keyword evidence="3" id="KW-0963">Cytoplasm</keyword>
<dbReference type="GO" id="GO:0006979">
    <property type="term" value="P:response to oxidative stress"/>
    <property type="evidence" value="ECO:0007669"/>
    <property type="project" value="InterPro"/>
</dbReference>
<evidence type="ECO:0000256" key="3">
    <source>
        <dbReference type="ARBA" id="ARBA00022490"/>
    </source>
</evidence>
<proteinExistence type="inferred from homology"/>
<evidence type="ECO:0008006" key="8">
    <source>
        <dbReference type="Google" id="ProtNLM"/>
    </source>
</evidence>
<feature type="domain" description="Svf1-like C-terminal" evidence="5">
    <location>
        <begin position="213"/>
        <end position="367"/>
    </location>
</feature>
<dbReference type="InterPro" id="IPR051385">
    <property type="entry name" value="Ceramide-binding_SVF1"/>
</dbReference>
<dbReference type="Proteomes" id="UP000318582">
    <property type="component" value="Unassembled WGS sequence"/>
</dbReference>
<feature type="domain" description="Svf1-like N-terminal" evidence="4">
    <location>
        <begin position="50"/>
        <end position="206"/>
    </location>
</feature>
<evidence type="ECO:0000313" key="6">
    <source>
        <dbReference type="EMBL" id="TPX62292.1"/>
    </source>
</evidence>
<dbReference type="InterPro" id="IPR033394">
    <property type="entry name" value="Svf1-like_C"/>
</dbReference>
<name>A0A507EET3_9FUNG</name>
<comment type="caution">
    <text evidence="6">The sequence shown here is derived from an EMBL/GenBank/DDBJ whole genome shotgun (WGS) entry which is preliminary data.</text>
</comment>
<dbReference type="InterPro" id="IPR013931">
    <property type="entry name" value="Svf1-like_N"/>
</dbReference>
<organism evidence="6 7">
    <name type="scientific">Powellomyces hirtus</name>
    <dbReference type="NCBI Taxonomy" id="109895"/>
    <lineage>
        <taxon>Eukaryota</taxon>
        <taxon>Fungi</taxon>
        <taxon>Fungi incertae sedis</taxon>
        <taxon>Chytridiomycota</taxon>
        <taxon>Chytridiomycota incertae sedis</taxon>
        <taxon>Chytridiomycetes</taxon>
        <taxon>Spizellomycetales</taxon>
        <taxon>Powellomycetaceae</taxon>
        <taxon>Powellomyces</taxon>
    </lineage>
</organism>
<accession>A0A507EET3</accession>
<dbReference type="EMBL" id="QEAQ01000003">
    <property type="protein sequence ID" value="TPX62292.1"/>
    <property type="molecule type" value="Genomic_DNA"/>
</dbReference>
<dbReference type="Pfam" id="PF08622">
    <property type="entry name" value="Svf1"/>
    <property type="match status" value="1"/>
</dbReference>
<evidence type="ECO:0000313" key="7">
    <source>
        <dbReference type="Proteomes" id="UP000318582"/>
    </source>
</evidence>
<comment type="similarity">
    <text evidence="2">Belongs to the SVF1 family.</text>
</comment>
<dbReference type="GO" id="GO:0005737">
    <property type="term" value="C:cytoplasm"/>
    <property type="evidence" value="ECO:0007669"/>
    <property type="project" value="UniProtKB-SubCell"/>
</dbReference>
<evidence type="ECO:0000259" key="5">
    <source>
        <dbReference type="Pfam" id="PF17187"/>
    </source>
</evidence>
<dbReference type="SUPFAM" id="SSF159245">
    <property type="entry name" value="AttH-like"/>
    <property type="match status" value="1"/>
</dbReference>
<dbReference type="Pfam" id="PF17187">
    <property type="entry name" value="Svf1_C"/>
    <property type="match status" value="1"/>
</dbReference>
<dbReference type="PANTHER" id="PTHR47107:SF1">
    <property type="entry name" value="CERAMIDE-BINDING PROTEIN SVF1-RELATED"/>
    <property type="match status" value="1"/>
</dbReference>
<keyword evidence="7" id="KW-1185">Reference proteome</keyword>
<evidence type="ECO:0000256" key="2">
    <source>
        <dbReference type="ARBA" id="ARBA00009069"/>
    </source>
</evidence>
<dbReference type="PANTHER" id="PTHR47107">
    <property type="entry name" value="SVF1-LIKE PROTEIN YDR222W-RELATED"/>
    <property type="match status" value="1"/>
</dbReference>